<feature type="compositionally biased region" description="Polar residues" evidence="1">
    <location>
        <begin position="380"/>
        <end position="392"/>
    </location>
</feature>
<dbReference type="AlphaFoldDB" id="W3XKD8"/>
<evidence type="ECO:0000313" key="2">
    <source>
        <dbReference type="EMBL" id="ETS86465.1"/>
    </source>
</evidence>
<sequence>MRQGNDSATESSTSVAGARPRRWCRRIATTPGYGQDLESNNKSESYSNHVDSGMNSPNIEASLDLSIPVRKSNDTTMDDAFVFEQFFVSPDGVDLTDYQLPTTTAPNGDQSSHPEKNGISEEHLAFPHMDFDMPLYPHEDEIGPTTRLGGAAQLETQAEPISLLHQLCELHIRLLSLQKMQQDTKPFQDTGTQSGTSPDSRNRDASLSDHIVDLYAATEDLISLVTSVSSLARPPQEDDACPSPGDGFSSRRFSPREGSHISTALMISNCYVCLLHTYELLVENIWRSNGNKFSSRARSDRNADFATNPSDTISAHHTELASSAGTNNSLPRFRIGLSQFTMPVTINQDMHMYFIAQMMERLRAAIWTCIPSSRVEEQTSVPTEYVGKTQNHSDLDSDTVQSRRRPSTALLHIVSSELEVSEQSLMALLHQSGRGSG</sequence>
<reference evidence="3" key="1">
    <citation type="journal article" date="2015" name="BMC Genomics">
        <title>Genomic and transcriptomic analysis of the endophytic fungus Pestalotiopsis fici reveals its lifestyle and high potential for synthesis of natural products.</title>
        <authorList>
            <person name="Wang X."/>
            <person name="Zhang X."/>
            <person name="Liu L."/>
            <person name="Xiang M."/>
            <person name="Wang W."/>
            <person name="Sun X."/>
            <person name="Che Y."/>
            <person name="Guo L."/>
            <person name="Liu G."/>
            <person name="Guo L."/>
            <person name="Wang C."/>
            <person name="Yin W.B."/>
            <person name="Stadler M."/>
            <person name="Zhang X."/>
            <person name="Liu X."/>
        </authorList>
    </citation>
    <scope>NUCLEOTIDE SEQUENCE [LARGE SCALE GENOMIC DNA]</scope>
    <source>
        <strain evidence="3">W106-1 / CGMCC3.15140</strain>
    </source>
</reference>
<evidence type="ECO:0000256" key="1">
    <source>
        <dbReference type="SAM" id="MobiDB-lite"/>
    </source>
</evidence>
<feature type="region of interest" description="Disordered" evidence="1">
    <location>
        <begin position="232"/>
        <end position="254"/>
    </location>
</feature>
<dbReference type="InParanoid" id="W3XKD8"/>
<organism evidence="2 3">
    <name type="scientific">Pestalotiopsis fici (strain W106-1 / CGMCC3.15140)</name>
    <dbReference type="NCBI Taxonomy" id="1229662"/>
    <lineage>
        <taxon>Eukaryota</taxon>
        <taxon>Fungi</taxon>
        <taxon>Dikarya</taxon>
        <taxon>Ascomycota</taxon>
        <taxon>Pezizomycotina</taxon>
        <taxon>Sordariomycetes</taxon>
        <taxon>Xylariomycetidae</taxon>
        <taxon>Amphisphaeriales</taxon>
        <taxon>Sporocadaceae</taxon>
        <taxon>Pestalotiopsis</taxon>
    </lineage>
</organism>
<accession>W3XKD8</accession>
<name>W3XKD8_PESFW</name>
<dbReference type="RefSeq" id="XP_007827065.1">
    <property type="nucleotide sequence ID" value="XM_007828874.1"/>
</dbReference>
<proteinExistence type="predicted"/>
<dbReference type="Proteomes" id="UP000030651">
    <property type="component" value="Unassembled WGS sequence"/>
</dbReference>
<feature type="compositionally biased region" description="Polar residues" evidence="1">
    <location>
        <begin position="37"/>
        <end position="51"/>
    </location>
</feature>
<dbReference type="KEGG" id="pfy:PFICI_00293"/>
<feature type="compositionally biased region" description="Polar residues" evidence="1">
    <location>
        <begin position="1"/>
        <end position="15"/>
    </location>
</feature>
<feature type="region of interest" description="Disordered" evidence="1">
    <location>
        <begin position="380"/>
        <end position="404"/>
    </location>
</feature>
<dbReference type="HOGENOM" id="CLU_627142_0_0_1"/>
<feature type="region of interest" description="Disordered" evidence="1">
    <location>
        <begin position="1"/>
        <end position="51"/>
    </location>
</feature>
<feature type="compositionally biased region" description="Polar residues" evidence="1">
    <location>
        <begin position="183"/>
        <end position="199"/>
    </location>
</feature>
<dbReference type="GeneID" id="19265306"/>
<evidence type="ECO:0008006" key="4">
    <source>
        <dbReference type="Google" id="ProtNLM"/>
    </source>
</evidence>
<dbReference type="EMBL" id="KI912109">
    <property type="protein sequence ID" value="ETS86465.1"/>
    <property type="molecule type" value="Genomic_DNA"/>
</dbReference>
<gene>
    <name evidence="2" type="ORF">PFICI_00293</name>
</gene>
<feature type="region of interest" description="Disordered" evidence="1">
    <location>
        <begin position="183"/>
        <end position="204"/>
    </location>
</feature>
<keyword evidence="3" id="KW-1185">Reference proteome</keyword>
<protein>
    <recommendedName>
        <fullName evidence="4">Aflatoxin regulatory protein domain-containing protein</fullName>
    </recommendedName>
</protein>
<evidence type="ECO:0000313" key="3">
    <source>
        <dbReference type="Proteomes" id="UP000030651"/>
    </source>
</evidence>
<feature type="region of interest" description="Disordered" evidence="1">
    <location>
        <begin position="292"/>
        <end position="311"/>
    </location>
</feature>